<dbReference type="InterPro" id="IPR024791">
    <property type="entry name" value="Cyt_c/ubiquinol_Oxase_su3"/>
</dbReference>
<evidence type="ECO:0000256" key="6">
    <source>
        <dbReference type="SAM" id="Phobius"/>
    </source>
</evidence>
<dbReference type="EMBL" id="MLJW01002798">
    <property type="protein sequence ID" value="OIQ73629.1"/>
    <property type="molecule type" value="Genomic_DNA"/>
</dbReference>
<feature type="transmembrane region" description="Helical" evidence="6">
    <location>
        <begin position="24"/>
        <end position="44"/>
    </location>
</feature>
<comment type="caution">
    <text evidence="8">The sequence shown here is derived from an EMBL/GenBank/DDBJ whole genome shotgun (WGS) entry which is preliminary data.</text>
</comment>
<reference evidence="8" key="1">
    <citation type="submission" date="2016-10" db="EMBL/GenBank/DDBJ databases">
        <title>Sequence of Gallionella enrichment culture.</title>
        <authorList>
            <person name="Poehlein A."/>
            <person name="Muehling M."/>
            <person name="Daniel R."/>
        </authorList>
    </citation>
    <scope>NUCLEOTIDE SEQUENCE</scope>
</reference>
<keyword evidence="8" id="KW-0560">Oxidoreductase</keyword>
<protein>
    <submittedName>
        <fullName evidence="8">Cytochrome c oxidase subunit 3</fullName>
        <ecNumber evidence="8">1.9.3.1</ecNumber>
    </submittedName>
</protein>
<dbReference type="GO" id="GO:0004129">
    <property type="term" value="F:cytochrome-c oxidase activity"/>
    <property type="evidence" value="ECO:0007669"/>
    <property type="project" value="InterPro"/>
</dbReference>
<proteinExistence type="inferred from homology"/>
<keyword evidence="5 6" id="KW-0472">Membrane</keyword>
<dbReference type="GO" id="GO:0016491">
    <property type="term" value="F:oxidoreductase activity"/>
    <property type="evidence" value="ECO:0007669"/>
    <property type="project" value="UniProtKB-KW"/>
</dbReference>
<organism evidence="8">
    <name type="scientific">mine drainage metagenome</name>
    <dbReference type="NCBI Taxonomy" id="410659"/>
    <lineage>
        <taxon>unclassified sequences</taxon>
        <taxon>metagenomes</taxon>
        <taxon>ecological metagenomes</taxon>
    </lineage>
</organism>
<comment type="subcellular location">
    <subcellularLocation>
        <location evidence="1">Membrane</location>
        <topology evidence="1">Multi-pass membrane protein</topology>
    </subcellularLocation>
</comment>
<evidence type="ECO:0000256" key="3">
    <source>
        <dbReference type="ARBA" id="ARBA00022692"/>
    </source>
</evidence>
<dbReference type="InterPro" id="IPR013833">
    <property type="entry name" value="Cyt_c_oxidase_su3_a-hlx"/>
</dbReference>
<dbReference type="InterPro" id="IPR000298">
    <property type="entry name" value="Cyt_c_oxidase-like_su3"/>
</dbReference>
<dbReference type="PROSITE" id="PS50253">
    <property type="entry name" value="COX3"/>
    <property type="match status" value="1"/>
</dbReference>
<evidence type="ECO:0000256" key="4">
    <source>
        <dbReference type="ARBA" id="ARBA00022989"/>
    </source>
</evidence>
<evidence type="ECO:0000313" key="8">
    <source>
        <dbReference type="EMBL" id="OIQ73629.1"/>
    </source>
</evidence>
<dbReference type="AlphaFoldDB" id="A0A1J5QCD1"/>
<dbReference type="GO" id="GO:0019646">
    <property type="term" value="P:aerobic electron transport chain"/>
    <property type="evidence" value="ECO:0007669"/>
    <property type="project" value="InterPro"/>
</dbReference>
<dbReference type="PANTHER" id="PTHR11403:SF6">
    <property type="entry name" value="NITRIC OXIDE REDUCTASE SUBUNIT E"/>
    <property type="match status" value="1"/>
</dbReference>
<feature type="domain" description="Heme-copper oxidase subunit III family profile" evidence="7">
    <location>
        <begin position="1"/>
        <end position="128"/>
    </location>
</feature>
<sequence length="128" mass="14285">MLISSSYAVACAGAAIRANRVRACIGWLCGAWALGAVFLALKAMEFSHDADIGLQLSRNLFDMFYLSLTFFHFMHVVMAMVIVSAVIRNTLQGRYSAHAHTGIETASSYWHMVDLVWIILFVLVYVLH</sequence>
<feature type="transmembrane region" description="Helical" evidence="6">
    <location>
        <begin position="64"/>
        <end position="87"/>
    </location>
</feature>
<dbReference type="EC" id="1.9.3.1" evidence="8"/>
<accession>A0A1J5QCD1</accession>
<name>A0A1J5QCD1_9ZZZZ</name>
<evidence type="ECO:0000256" key="2">
    <source>
        <dbReference type="ARBA" id="ARBA00010581"/>
    </source>
</evidence>
<dbReference type="SUPFAM" id="SSF81452">
    <property type="entry name" value="Cytochrome c oxidase subunit III-like"/>
    <property type="match status" value="1"/>
</dbReference>
<dbReference type="GO" id="GO:0016020">
    <property type="term" value="C:membrane"/>
    <property type="evidence" value="ECO:0007669"/>
    <property type="project" value="UniProtKB-SubCell"/>
</dbReference>
<comment type="similarity">
    <text evidence="2">Belongs to the cytochrome c oxidase subunit 3 family.</text>
</comment>
<feature type="transmembrane region" description="Helical" evidence="6">
    <location>
        <begin position="108"/>
        <end position="127"/>
    </location>
</feature>
<keyword evidence="4 6" id="KW-1133">Transmembrane helix</keyword>
<gene>
    <name evidence="8" type="primary">ctaE_18</name>
    <name evidence="8" type="ORF">GALL_447340</name>
</gene>
<evidence type="ECO:0000256" key="5">
    <source>
        <dbReference type="ARBA" id="ARBA00023136"/>
    </source>
</evidence>
<evidence type="ECO:0000256" key="1">
    <source>
        <dbReference type="ARBA" id="ARBA00004141"/>
    </source>
</evidence>
<dbReference type="PANTHER" id="PTHR11403">
    <property type="entry name" value="CYTOCHROME C OXIDASE SUBUNIT III"/>
    <property type="match status" value="1"/>
</dbReference>
<dbReference type="InterPro" id="IPR035973">
    <property type="entry name" value="Cyt_c_oxidase_su3-like_sf"/>
</dbReference>
<dbReference type="Pfam" id="PF00510">
    <property type="entry name" value="COX3"/>
    <property type="match status" value="1"/>
</dbReference>
<evidence type="ECO:0000259" key="7">
    <source>
        <dbReference type="PROSITE" id="PS50253"/>
    </source>
</evidence>
<dbReference type="Gene3D" id="1.20.120.80">
    <property type="entry name" value="Cytochrome c oxidase, subunit III, four-helix bundle"/>
    <property type="match status" value="1"/>
</dbReference>
<keyword evidence="3 6" id="KW-0812">Transmembrane</keyword>